<protein>
    <submittedName>
        <fullName evidence="1">Uncharacterized protein</fullName>
    </submittedName>
</protein>
<proteinExistence type="predicted"/>
<organism evidence="1 2">
    <name type="scientific">Maribacter algicola</name>
    <dbReference type="NCBI Taxonomy" id="2498892"/>
    <lineage>
        <taxon>Bacteria</taxon>
        <taxon>Pseudomonadati</taxon>
        <taxon>Bacteroidota</taxon>
        <taxon>Flavobacteriia</taxon>
        <taxon>Flavobacteriales</taxon>
        <taxon>Flavobacteriaceae</taxon>
        <taxon>Maribacter</taxon>
    </lineage>
</organism>
<accession>A0A3R8RYR1</accession>
<name>A0A3R8RYR1_9FLAO</name>
<evidence type="ECO:0000313" key="1">
    <source>
        <dbReference type="EMBL" id="RRQ48390.1"/>
    </source>
</evidence>
<comment type="caution">
    <text evidence="1">The sequence shown here is derived from an EMBL/GenBank/DDBJ whole genome shotgun (WGS) entry which is preliminary data.</text>
</comment>
<dbReference type="AlphaFoldDB" id="A0A3R8RYR1"/>
<reference evidence="2" key="1">
    <citation type="submission" date="2018-12" db="EMBL/GenBank/DDBJ databases">
        <title>Maribacter lutimaris sp. nov., isolated from marine sediment.</title>
        <authorList>
            <person name="Kim K.K."/>
        </authorList>
    </citation>
    <scope>NUCLEOTIDE SEQUENCE [LARGE SCALE GENOMIC DNA]</scope>
    <source>
        <strain evidence="2">PoM-212</strain>
    </source>
</reference>
<dbReference type="RefSeq" id="WP_165869313.1">
    <property type="nucleotide sequence ID" value="NZ_QUSX01000002.1"/>
</dbReference>
<sequence>MGQSYLYLLSLEFRHSYFKDGMFKKLHCSFDSETQHLIKNLGLIIKPYPGGVHFLTQDPELLFSSPESKSLRIFLECNDPLYINYSSLPEYSPTHTVLYFNNLNPVQNTDNSTFLLHAEKNVGKKNVFRISGGKIVFKTYKEGGRYHFEDSLGNDISNLLEIKQIGSDWHLLSGQYNGAIHIMANGEESERIYANPKPVWRKPLAIVELYLPTLYKNFKQEEKLEYLLNFHTVKTKWKYIIVSPLYKDLKSPTILNGKKTTVFESLPKKDNDEKGYHTFQSIDELPLLEYSEDYFSLVSVDHSGAIIKALPRASPEQLVYDDDKKTMYSHIFI</sequence>
<dbReference type="EMBL" id="QUSX01000002">
    <property type="protein sequence ID" value="RRQ48390.1"/>
    <property type="molecule type" value="Genomic_DNA"/>
</dbReference>
<evidence type="ECO:0000313" key="2">
    <source>
        <dbReference type="Proteomes" id="UP000286990"/>
    </source>
</evidence>
<dbReference type="Proteomes" id="UP000286990">
    <property type="component" value="Unassembled WGS sequence"/>
</dbReference>
<gene>
    <name evidence="1" type="ORF">DZC72_11820</name>
</gene>
<keyword evidence="2" id="KW-1185">Reference proteome</keyword>